<dbReference type="Gene3D" id="1.10.8.60">
    <property type="match status" value="2"/>
</dbReference>
<dbReference type="GO" id="GO:0034605">
    <property type="term" value="P:cellular response to heat"/>
    <property type="evidence" value="ECO:0007669"/>
    <property type="project" value="TreeGrafter"/>
</dbReference>
<accession>A0A923REZ7</accession>
<dbReference type="Pfam" id="PF17871">
    <property type="entry name" value="AAA_lid_9"/>
    <property type="match status" value="1"/>
</dbReference>
<dbReference type="Pfam" id="PF10431">
    <property type="entry name" value="ClpB_D2-small"/>
    <property type="match status" value="1"/>
</dbReference>
<evidence type="ECO:0000256" key="2">
    <source>
        <dbReference type="ARBA" id="ARBA00022741"/>
    </source>
</evidence>
<dbReference type="PROSITE" id="PS00870">
    <property type="entry name" value="CLPAB_1"/>
    <property type="match status" value="1"/>
</dbReference>
<evidence type="ECO:0000313" key="8">
    <source>
        <dbReference type="EMBL" id="MBC5582556.1"/>
    </source>
</evidence>
<dbReference type="PROSITE" id="PS00871">
    <property type="entry name" value="CLPAB_2"/>
    <property type="match status" value="1"/>
</dbReference>
<organism evidence="8 9">
    <name type="scientific">Anaerofilum hominis</name>
    <dbReference type="NCBI Taxonomy" id="2763016"/>
    <lineage>
        <taxon>Bacteria</taxon>
        <taxon>Bacillati</taxon>
        <taxon>Bacillota</taxon>
        <taxon>Clostridia</taxon>
        <taxon>Eubacteriales</taxon>
        <taxon>Oscillospiraceae</taxon>
        <taxon>Anaerofilum</taxon>
    </lineage>
</organism>
<keyword evidence="8" id="KW-0645">Protease</keyword>
<evidence type="ECO:0000259" key="7">
    <source>
        <dbReference type="PROSITE" id="PS51903"/>
    </source>
</evidence>
<dbReference type="PANTHER" id="PTHR11638">
    <property type="entry name" value="ATP-DEPENDENT CLP PROTEASE"/>
    <property type="match status" value="1"/>
</dbReference>
<comment type="similarity">
    <text evidence="6">Belongs to the ClpA/ClpB family.</text>
</comment>
<dbReference type="InterPro" id="IPR001270">
    <property type="entry name" value="ClpA/B"/>
</dbReference>
<dbReference type="Pfam" id="PF02861">
    <property type="entry name" value="Clp_N"/>
    <property type="match status" value="1"/>
</dbReference>
<proteinExistence type="inferred from homology"/>
<dbReference type="Gene3D" id="1.10.1780.10">
    <property type="entry name" value="Clp, N-terminal domain"/>
    <property type="match status" value="1"/>
</dbReference>
<evidence type="ECO:0000256" key="5">
    <source>
        <dbReference type="PROSITE-ProRule" id="PRU01251"/>
    </source>
</evidence>
<dbReference type="SUPFAM" id="SSF52540">
    <property type="entry name" value="P-loop containing nucleoside triphosphate hydrolases"/>
    <property type="match status" value="2"/>
</dbReference>
<protein>
    <submittedName>
        <fullName evidence="8">ATP-dependent Clp protease ATP-binding subunit</fullName>
    </submittedName>
</protein>
<evidence type="ECO:0000256" key="1">
    <source>
        <dbReference type="ARBA" id="ARBA00022737"/>
    </source>
</evidence>
<reference evidence="8" key="1">
    <citation type="submission" date="2020-08" db="EMBL/GenBank/DDBJ databases">
        <title>Genome public.</title>
        <authorList>
            <person name="Liu C."/>
            <person name="Sun Q."/>
        </authorList>
    </citation>
    <scope>NUCLEOTIDE SEQUENCE</scope>
    <source>
        <strain evidence="8">BX8</strain>
    </source>
</reference>
<dbReference type="SMART" id="SM01086">
    <property type="entry name" value="ClpB_D2-small"/>
    <property type="match status" value="1"/>
</dbReference>
<dbReference type="CDD" id="cd19499">
    <property type="entry name" value="RecA-like_ClpB_Hsp104-like"/>
    <property type="match status" value="1"/>
</dbReference>
<dbReference type="FunFam" id="3.40.50.300:FF:000025">
    <property type="entry name" value="ATP-dependent Clp protease subunit"/>
    <property type="match status" value="1"/>
</dbReference>
<dbReference type="InterPro" id="IPR028299">
    <property type="entry name" value="ClpA/B_CS2"/>
</dbReference>
<dbReference type="AlphaFoldDB" id="A0A923REZ7"/>
<dbReference type="Gene3D" id="3.40.50.300">
    <property type="entry name" value="P-loop containing nucleotide triphosphate hydrolases"/>
    <property type="match status" value="2"/>
</dbReference>
<dbReference type="InterPro" id="IPR004176">
    <property type="entry name" value="Clp_R_N"/>
</dbReference>
<dbReference type="GO" id="GO:0006508">
    <property type="term" value="P:proteolysis"/>
    <property type="evidence" value="ECO:0007669"/>
    <property type="project" value="UniProtKB-KW"/>
</dbReference>
<dbReference type="InterPro" id="IPR003959">
    <property type="entry name" value="ATPase_AAA_core"/>
</dbReference>
<keyword evidence="1 5" id="KW-0677">Repeat</keyword>
<dbReference type="GO" id="GO:0016887">
    <property type="term" value="F:ATP hydrolysis activity"/>
    <property type="evidence" value="ECO:0007669"/>
    <property type="project" value="InterPro"/>
</dbReference>
<dbReference type="InterPro" id="IPR041546">
    <property type="entry name" value="ClpA/ClpB_AAA_lid"/>
</dbReference>
<evidence type="ECO:0000313" key="9">
    <source>
        <dbReference type="Proteomes" id="UP000659630"/>
    </source>
</evidence>
<dbReference type="Proteomes" id="UP000659630">
    <property type="component" value="Unassembled WGS sequence"/>
</dbReference>
<keyword evidence="2 6" id="KW-0547">Nucleotide-binding</keyword>
<dbReference type="SUPFAM" id="SSF81923">
    <property type="entry name" value="Double Clp-N motif"/>
    <property type="match status" value="1"/>
</dbReference>
<dbReference type="EMBL" id="JACONZ010000006">
    <property type="protein sequence ID" value="MBC5582556.1"/>
    <property type="molecule type" value="Genomic_DNA"/>
</dbReference>
<dbReference type="GO" id="GO:0008233">
    <property type="term" value="F:peptidase activity"/>
    <property type="evidence" value="ECO:0007669"/>
    <property type="project" value="UniProtKB-KW"/>
</dbReference>
<keyword evidence="8" id="KW-0378">Hydrolase</keyword>
<dbReference type="PRINTS" id="PR00300">
    <property type="entry name" value="CLPPROTEASEA"/>
</dbReference>
<evidence type="ECO:0000256" key="6">
    <source>
        <dbReference type="RuleBase" id="RU004432"/>
    </source>
</evidence>
<dbReference type="InterPro" id="IPR036628">
    <property type="entry name" value="Clp_N_dom_sf"/>
</dbReference>
<dbReference type="InterPro" id="IPR018368">
    <property type="entry name" value="ClpA/B_CS1"/>
</dbReference>
<feature type="domain" description="Clp R" evidence="7">
    <location>
        <begin position="1"/>
        <end position="72"/>
    </location>
</feature>
<evidence type="ECO:0000256" key="3">
    <source>
        <dbReference type="ARBA" id="ARBA00022840"/>
    </source>
</evidence>
<dbReference type="InterPro" id="IPR050130">
    <property type="entry name" value="ClpA_ClpB"/>
</dbReference>
<sequence>MIYFKGFGEIANRGCNEAIALAQELGHLYIGTEHLLGGILREGTSRAAGALAEQGLTLSGYRDFLARRVGKGIPTRLSPHDFTVGSMRALEKAVLKTRWLGEVNTRAEHILTALFTTNQCTAAAFAAQLGVNLQAVCQSCEMSFLPGPMAGLSPRSPSGGTVRASGKGLERYGRDLTRLAAEGRIDPCFGREQETQRLLEILCRRQKNNPCLVGDAGVGKTAIVEGLALRIAAGEVPPELRRRRLISLDLTGLIAGTKYRGDFEERFKGVLEEVAVDGNCILFIDELHSIIGAGAAEGAIDAASILKPSLARGQLRLIGATTMEEYHKFIEKDGALDRRFGMIRVEEPSRETALAILTGLRDRYENFHHVKIGDAALSAAVELSVRYLPAKRLPDKALDLVDEAAACMRVSGQNPSRPMGRREVAAVLARATGIPVGELNREQQTAMAGLEQRLARRVVGQRAAVNALSAAIRRSRAGLAEDGRPTGSFLFLGPTGVGKTELCRALAAEVFGDEKALLRYDMSEYMEKQSVARLIGAPPGYVGYEEGGQLTRAVRERPYSVVVFDEIEKAHPDIYNILLQILEEGCLTENGGRRVSFTSAVVILTGNLGASCFSGGMLGFGSREKECEERRQAVLAEAKRNFRQELLGRLDEILVFQPLGPEEMRQIAGLQVERLCRRAAKQKIDLAVGPEVVEHLARLGGSPTAGARGIRRIVERKLENPLSEYILSGKIKRCRKLCAVLQGDDILLEQRQPAAKAAV</sequence>
<keyword evidence="4 6" id="KW-0143">Chaperone</keyword>
<dbReference type="InterPro" id="IPR019489">
    <property type="entry name" value="Clp_ATPase_C"/>
</dbReference>
<dbReference type="CDD" id="cd00009">
    <property type="entry name" value="AAA"/>
    <property type="match status" value="1"/>
</dbReference>
<dbReference type="Pfam" id="PF07724">
    <property type="entry name" value="AAA_2"/>
    <property type="match status" value="1"/>
</dbReference>
<comment type="caution">
    <text evidence="8">The sequence shown here is derived from an EMBL/GenBank/DDBJ whole genome shotgun (WGS) entry which is preliminary data.</text>
</comment>
<name>A0A923REZ7_9FIRM</name>
<keyword evidence="3 6" id="KW-0067">ATP-binding</keyword>
<dbReference type="Pfam" id="PF00004">
    <property type="entry name" value="AAA"/>
    <property type="match status" value="1"/>
</dbReference>
<evidence type="ECO:0000256" key="4">
    <source>
        <dbReference type="ARBA" id="ARBA00023186"/>
    </source>
</evidence>
<dbReference type="GO" id="GO:0005737">
    <property type="term" value="C:cytoplasm"/>
    <property type="evidence" value="ECO:0007669"/>
    <property type="project" value="TreeGrafter"/>
</dbReference>
<dbReference type="GO" id="GO:0005524">
    <property type="term" value="F:ATP binding"/>
    <property type="evidence" value="ECO:0007669"/>
    <property type="project" value="UniProtKB-KW"/>
</dbReference>
<keyword evidence="9" id="KW-1185">Reference proteome</keyword>
<gene>
    <name evidence="8" type="ORF">H8S23_13670</name>
</gene>
<dbReference type="RefSeq" id="WP_186888916.1">
    <property type="nucleotide sequence ID" value="NZ_JACONZ010000006.1"/>
</dbReference>
<dbReference type="SMART" id="SM00382">
    <property type="entry name" value="AAA"/>
    <property type="match status" value="2"/>
</dbReference>
<dbReference type="PROSITE" id="PS51903">
    <property type="entry name" value="CLP_R"/>
    <property type="match status" value="1"/>
</dbReference>
<dbReference type="PANTHER" id="PTHR11638:SF175">
    <property type="entry name" value="ATP-DEPENDENT CLP PROTEASE, ATP-BINDING SUBUNIT CLPC"/>
    <property type="match status" value="1"/>
</dbReference>
<dbReference type="InterPro" id="IPR003593">
    <property type="entry name" value="AAA+_ATPase"/>
</dbReference>
<dbReference type="InterPro" id="IPR027417">
    <property type="entry name" value="P-loop_NTPase"/>
</dbReference>